<feature type="region of interest" description="Disordered" evidence="9">
    <location>
        <begin position="284"/>
        <end position="368"/>
    </location>
</feature>
<comment type="subcellular location">
    <subcellularLocation>
        <location evidence="1 8">Nucleus</location>
    </subcellularLocation>
</comment>
<dbReference type="FunFam" id="1.10.10.1460:FF:000001">
    <property type="entry name" value="DNA replication regulator Sld2"/>
    <property type="match status" value="1"/>
</dbReference>
<evidence type="ECO:0000256" key="2">
    <source>
        <dbReference type="ARBA" id="ARBA00007276"/>
    </source>
</evidence>
<dbReference type="GO" id="GO:0000727">
    <property type="term" value="P:double-strand break repair via break-induced replication"/>
    <property type="evidence" value="ECO:0007669"/>
    <property type="project" value="TreeGrafter"/>
</dbReference>
<dbReference type="GO" id="GO:0003697">
    <property type="term" value="F:single-stranded DNA binding"/>
    <property type="evidence" value="ECO:0007669"/>
    <property type="project" value="TreeGrafter"/>
</dbReference>
<reference evidence="10" key="1">
    <citation type="journal article" date="2020" name="Stud. Mycol.">
        <title>101 Dothideomycetes genomes: a test case for predicting lifestyles and emergence of pathogens.</title>
        <authorList>
            <person name="Haridas S."/>
            <person name="Albert R."/>
            <person name="Binder M."/>
            <person name="Bloem J."/>
            <person name="Labutti K."/>
            <person name="Salamov A."/>
            <person name="Andreopoulos B."/>
            <person name="Baker S."/>
            <person name="Barry K."/>
            <person name="Bills G."/>
            <person name="Bluhm B."/>
            <person name="Cannon C."/>
            <person name="Castanera R."/>
            <person name="Culley D."/>
            <person name="Daum C."/>
            <person name="Ezra D."/>
            <person name="Gonzalez J."/>
            <person name="Henrissat B."/>
            <person name="Kuo A."/>
            <person name="Liang C."/>
            <person name="Lipzen A."/>
            <person name="Lutzoni F."/>
            <person name="Magnuson J."/>
            <person name="Mondo S."/>
            <person name="Nolan M."/>
            <person name="Ohm R."/>
            <person name="Pangilinan J."/>
            <person name="Park H.-J."/>
            <person name="Ramirez L."/>
            <person name="Alfaro M."/>
            <person name="Sun H."/>
            <person name="Tritt A."/>
            <person name="Yoshinaga Y."/>
            <person name="Zwiers L.-H."/>
            <person name="Turgeon B."/>
            <person name="Goodwin S."/>
            <person name="Spatafora J."/>
            <person name="Crous P."/>
            <person name="Grigoriev I."/>
        </authorList>
    </citation>
    <scope>NUCLEOTIDE SEQUENCE</scope>
    <source>
        <strain evidence="10">CBS 101060</strain>
    </source>
</reference>
<evidence type="ECO:0000256" key="3">
    <source>
        <dbReference type="ARBA" id="ARBA00018363"/>
    </source>
</evidence>
<keyword evidence="11" id="KW-1185">Reference proteome</keyword>
<feature type="compositionally biased region" description="Basic and acidic residues" evidence="9">
    <location>
        <begin position="60"/>
        <end position="70"/>
    </location>
</feature>
<keyword evidence="6 8" id="KW-0131">Cell cycle</keyword>
<dbReference type="PANTHER" id="PTHR28124">
    <property type="entry name" value="DNA REPLICATION REGULATOR SLD2"/>
    <property type="match status" value="1"/>
</dbReference>
<comment type="function">
    <text evidence="7 8">Has a role in the initiation of DNA replication. Required at S-phase checkpoint.</text>
</comment>
<dbReference type="GO" id="GO:1902977">
    <property type="term" value="P:mitotic DNA replication preinitiation complex assembly"/>
    <property type="evidence" value="ECO:0007669"/>
    <property type="project" value="TreeGrafter"/>
</dbReference>
<dbReference type="Gene3D" id="1.10.10.1460">
    <property type="match status" value="1"/>
</dbReference>
<dbReference type="InterPro" id="IPR021110">
    <property type="entry name" value="DNA_rep_checkpnt_protein"/>
</dbReference>
<dbReference type="PANTHER" id="PTHR28124:SF1">
    <property type="entry name" value="DNA REPLICATION REGULATOR SLD2"/>
    <property type="match status" value="1"/>
</dbReference>
<dbReference type="AlphaFoldDB" id="A0A9P4VP62"/>
<evidence type="ECO:0000256" key="4">
    <source>
        <dbReference type="ARBA" id="ARBA00022705"/>
    </source>
</evidence>
<feature type="region of interest" description="Disordered" evidence="9">
    <location>
        <begin position="169"/>
        <end position="189"/>
    </location>
</feature>
<dbReference type="GO" id="GO:0031261">
    <property type="term" value="C:DNA replication preinitiation complex"/>
    <property type="evidence" value="ECO:0007669"/>
    <property type="project" value="TreeGrafter"/>
</dbReference>
<keyword evidence="4 8" id="KW-0235">DNA replication</keyword>
<dbReference type="InterPro" id="IPR040203">
    <property type="entry name" value="Sld2"/>
</dbReference>
<name>A0A9P4VP62_9PEZI</name>
<feature type="compositionally biased region" description="Basic and acidic residues" evidence="9">
    <location>
        <begin position="169"/>
        <end position="184"/>
    </location>
</feature>
<gene>
    <name evidence="10" type="ORF">M501DRAFT_999434</name>
</gene>
<evidence type="ECO:0000256" key="5">
    <source>
        <dbReference type="ARBA" id="ARBA00023242"/>
    </source>
</evidence>
<feature type="compositionally biased region" description="Basic and acidic residues" evidence="9">
    <location>
        <begin position="97"/>
        <end position="110"/>
    </location>
</feature>
<accession>A0A9P4VP62</accession>
<comment type="similarity">
    <text evidence="2 8">Belongs to the SLD2 family.</text>
</comment>
<evidence type="ECO:0000256" key="7">
    <source>
        <dbReference type="ARBA" id="ARBA00025253"/>
    </source>
</evidence>
<evidence type="ECO:0000256" key="9">
    <source>
        <dbReference type="SAM" id="MobiDB-lite"/>
    </source>
</evidence>
<dbReference type="GO" id="GO:0006270">
    <property type="term" value="P:DNA replication initiation"/>
    <property type="evidence" value="ECO:0007669"/>
    <property type="project" value="UniProtKB-UniRule"/>
</dbReference>
<keyword evidence="5 8" id="KW-0539">Nucleus</keyword>
<protein>
    <recommendedName>
        <fullName evidence="3 8">DNA replication regulator SLD2</fullName>
    </recommendedName>
</protein>
<evidence type="ECO:0000256" key="8">
    <source>
        <dbReference type="RuleBase" id="RU367067"/>
    </source>
</evidence>
<proteinExistence type="inferred from homology"/>
<evidence type="ECO:0000256" key="6">
    <source>
        <dbReference type="ARBA" id="ARBA00023306"/>
    </source>
</evidence>
<dbReference type="OrthoDB" id="8775810at2759"/>
<dbReference type="Pfam" id="PF11719">
    <property type="entry name" value="Drc1-Sld2"/>
    <property type="match status" value="1"/>
</dbReference>
<comment type="caution">
    <text evidence="10">The sequence shown here is derived from an EMBL/GenBank/DDBJ whole genome shotgun (WGS) entry which is preliminary data.</text>
</comment>
<feature type="region of interest" description="Disordered" evidence="9">
    <location>
        <begin position="60"/>
        <end position="134"/>
    </location>
</feature>
<organism evidence="10 11">
    <name type="scientific">Patellaria atrata CBS 101060</name>
    <dbReference type="NCBI Taxonomy" id="1346257"/>
    <lineage>
        <taxon>Eukaryota</taxon>
        <taxon>Fungi</taxon>
        <taxon>Dikarya</taxon>
        <taxon>Ascomycota</taxon>
        <taxon>Pezizomycotina</taxon>
        <taxon>Dothideomycetes</taxon>
        <taxon>Dothideomycetes incertae sedis</taxon>
        <taxon>Patellariales</taxon>
        <taxon>Patellariaceae</taxon>
        <taxon>Patellaria</taxon>
    </lineage>
</organism>
<dbReference type="GO" id="GO:0003688">
    <property type="term" value="F:DNA replication origin binding"/>
    <property type="evidence" value="ECO:0007669"/>
    <property type="project" value="TreeGrafter"/>
</dbReference>
<sequence>MSNEKIELREKSTVLRQELKAWESSFATANNGRRADRADIKADPGIAAKYKEYNRLRDVLSGKIPNEKKPPKSHKRKAVEELPESPPKKQTPLSMTPRKEYSHADAERDTPTVSRRLFTPSNARFLGPTPQKDGVPLGLFDLLPEETPSRSERKVLGGLALNVLQTPSRRLDNGDIPDSCEKHSRTPMSTSRRKFLDTFATPLKKCDGDSHFTPLSKHHSTPAFLRRYTQELDSAVEDTQQPVIAQPWKRRTFGRSLSGMIKEMKEQEDKRIDDELDVLRELEQEQGWGFSRPNDPKPAVVEEDSQVVMKLGPDGANEESEDEDGTNRPQRTWKKKGQKRQTRKVNMRPVRSKPKAQDQFIPEVDPKFDDADKAELSITVPETQHGVTDIETLLHVSEPSDTENFSYSTPPTSPPPEEAPKSRKPIALAKDPPTKKSIKKNTNPDKHANYRRLNIKNQNLKGKGRFGGRFGRGRR</sequence>
<evidence type="ECO:0000313" key="10">
    <source>
        <dbReference type="EMBL" id="KAF2835139.1"/>
    </source>
</evidence>
<evidence type="ECO:0000313" key="11">
    <source>
        <dbReference type="Proteomes" id="UP000799429"/>
    </source>
</evidence>
<dbReference type="EMBL" id="MU006111">
    <property type="protein sequence ID" value="KAF2835139.1"/>
    <property type="molecule type" value="Genomic_DNA"/>
</dbReference>
<feature type="compositionally biased region" description="Basic residues" evidence="9">
    <location>
        <begin position="331"/>
        <end position="354"/>
    </location>
</feature>
<evidence type="ECO:0000256" key="1">
    <source>
        <dbReference type="ARBA" id="ARBA00004123"/>
    </source>
</evidence>
<dbReference type="Proteomes" id="UP000799429">
    <property type="component" value="Unassembled WGS sequence"/>
</dbReference>
<feature type="compositionally biased region" description="Basic residues" evidence="9">
    <location>
        <begin position="462"/>
        <end position="475"/>
    </location>
</feature>
<feature type="region of interest" description="Disordered" evidence="9">
    <location>
        <begin position="396"/>
        <end position="475"/>
    </location>
</feature>